<dbReference type="Proteomes" id="UP000033651">
    <property type="component" value="Unassembled WGS sequence"/>
</dbReference>
<evidence type="ECO:0008006" key="4">
    <source>
        <dbReference type="Google" id="ProtNLM"/>
    </source>
</evidence>
<dbReference type="PATRIC" id="fig|345309.4.peg.2423"/>
<evidence type="ECO:0000313" key="3">
    <source>
        <dbReference type="Proteomes" id="UP000033651"/>
    </source>
</evidence>
<keyword evidence="1" id="KW-1133">Transmembrane helix</keyword>
<organism evidence="2 3">
    <name type="scientific">Luteibacter yeojuensis</name>
    <dbReference type="NCBI Taxonomy" id="345309"/>
    <lineage>
        <taxon>Bacteria</taxon>
        <taxon>Pseudomonadati</taxon>
        <taxon>Pseudomonadota</taxon>
        <taxon>Gammaproteobacteria</taxon>
        <taxon>Lysobacterales</taxon>
        <taxon>Rhodanobacteraceae</taxon>
        <taxon>Luteibacter</taxon>
    </lineage>
</organism>
<accession>A0A0F3KHZ0</accession>
<feature type="transmembrane region" description="Helical" evidence="1">
    <location>
        <begin position="12"/>
        <end position="31"/>
    </location>
</feature>
<comment type="caution">
    <text evidence="2">The sequence shown here is derived from an EMBL/GenBank/DDBJ whole genome shotgun (WGS) entry which is preliminary data.</text>
</comment>
<proteinExistence type="predicted"/>
<dbReference type="RefSeq" id="WP_045830245.1">
    <property type="nucleotide sequence ID" value="NZ_JZRB01000030.1"/>
</dbReference>
<keyword evidence="1" id="KW-0472">Membrane</keyword>
<dbReference type="OrthoDB" id="5959462at2"/>
<evidence type="ECO:0000256" key="1">
    <source>
        <dbReference type="SAM" id="Phobius"/>
    </source>
</evidence>
<keyword evidence="1" id="KW-0812">Transmembrane</keyword>
<protein>
    <recommendedName>
        <fullName evidence="4">Vitamin B12 transport system permease protein</fullName>
    </recommendedName>
</protein>
<reference evidence="2 3" key="1">
    <citation type="submission" date="2015-03" db="EMBL/GenBank/DDBJ databases">
        <title>Draft genome sequence of Luteibacter yeojuensis strain SU11.</title>
        <authorList>
            <person name="Sulaiman J."/>
            <person name="Priya K."/>
            <person name="Chan K.-G."/>
        </authorList>
    </citation>
    <scope>NUCLEOTIDE SEQUENCE [LARGE SCALE GENOMIC DNA]</scope>
    <source>
        <strain evidence="2 3">SU11</strain>
    </source>
</reference>
<gene>
    <name evidence="2" type="ORF">VI08_14100</name>
</gene>
<feature type="transmembrane region" description="Helical" evidence="1">
    <location>
        <begin position="68"/>
        <end position="92"/>
    </location>
</feature>
<evidence type="ECO:0000313" key="2">
    <source>
        <dbReference type="EMBL" id="KJV30880.1"/>
    </source>
</evidence>
<feature type="transmembrane region" description="Helical" evidence="1">
    <location>
        <begin position="37"/>
        <end position="56"/>
    </location>
</feature>
<keyword evidence="3" id="KW-1185">Reference proteome</keyword>
<name>A0A0F3KHZ0_9GAMM</name>
<dbReference type="EMBL" id="JZRB01000030">
    <property type="protein sequence ID" value="KJV30880.1"/>
    <property type="molecule type" value="Genomic_DNA"/>
</dbReference>
<sequence length="145" mass="14747">MAANPLRRLANLLPGLLGAVLFGFAAGAVWMVPSMMFGRALPALALPVGWGIGFVVRRWLRFDGATGALLAVAATLLASVYVCCLVAAATIAGMMGVGFAQAIADAGAAMLLSLARLAQGPGDIALYVAGALLAALVAWPLGRRR</sequence>
<feature type="transmembrane region" description="Helical" evidence="1">
    <location>
        <begin position="124"/>
        <end position="142"/>
    </location>
</feature>
<dbReference type="AlphaFoldDB" id="A0A0F3KHZ0"/>